<dbReference type="EMBL" id="KE124256">
    <property type="protein sequence ID" value="EPB80967.1"/>
    <property type="molecule type" value="Genomic_DNA"/>
</dbReference>
<evidence type="ECO:0000313" key="3">
    <source>
        <dbReference type="Proteomes" id="UP000014254"/>
    </source>
</evidence>
<dbReference type="Proteomes" id="UP000014254">
    <property type="component" value="Unassembled WGS sequence"/>
</dbReference>
<evidence type="ECO:0000259" key="1">
    <source>
        <dbReference type="Pfam" id="PF13392"/>
    </source>
</evidence>
<accession>S2IYN7</accession>
<dbReference type="Gene3D" id="3.90.75.20">
    <property type="match status" value="1"/>
</dbReference>
<reference evidence="3" key="1">
    <citation type="submission" date="2013-05" db="EMBL/GenBank/DDBJ databases">
        <title>The Genome sequence of Mucor circinelloides f. circinelloides 1006PhL.</title>
        <authorList>
            <consortium name="The Broad Institute Genomics Platform"/>
            <person name="Cuomo C."/>
            <person name="Earl A."/>
            <person name="Findley K."/>
            <person name="Lee S.C."/>
            <person name="Walker B."/>
            <person name="Young S."/>
            <person name="Zeng Q."/>
            <person name="Gargeya S."/>
            <person name="Fitzgerald M."/>
            <person name="Haas B."/>
            <person name="Abouelleil A."/>
            <person name="Allen A.W."/>
            <person name="Alvarado L."/>
            <person name="Arachchi H.M."/>
            <person name="Berlin A.M."/>
            <person name="Chapman S.B."/>
            <person name="Gainer-Dewar J."/>
            <person name="Goldberg J."/>
            <person name="Griggs A."/>
            <person name="Gujja S."/>
            <person name="Hansen M."/>
            <person name="Howarth C."/>
            <person name="Imamovic A."/>
            <person name="Ireland A."/>
            <person name="Larimer J."/>
            <person name="McCowan C."/>
            <person name="Murphy C."/>
            <person name="Pearson M."/>
            <person name="Poon T.W."/>
            <person name="Priest M."/>
            <person name="Roberts A."/>
            <person name="Saif S."/>
            <person name="Shea T."/>
            <person name="Sisk P."/>
            <person name="Sykes S."/>
            <person name="Wortman J."/>
            <person name="Nusbaum C."/>
            <person name="Birren B."/>
        </authorList>
    </citation>
    <scope>NUCLEOTIDE SEQUENCE [LARGE SCALE GENOMIC DNA]</scope>
    <source>
        <strain evidence="3">1006PhL</strain>
    </source>
</reference>
<protein>
    <recommendedName>
        <fullName evidence="1">HNH nuclease domain-containing protein</fullName>
    </recommendedName>
</protein>
<gene>
    <name evidence="2" type="ORF">HMPREF1544_12340</name>
</gene>
<organism evidence="2 3">
    <name type="scientific">Mucor circinelloides f. circinelloides (strain 1006PhL)</name>
    <name type="common">Mucormycosis agent</name>
    <name type="synonym">Calyptromyces circinelloides</name>
    <dbReference type="NCBI Taxonomy" id="1220926"/>
    <lineage>
        <taxon>Eukaryota</taxon>
        <taxon>Fungi</taxon>
        <taxon>Fungi incertae sedis</taxon>
        <taxon>Mucoromycota</taxon>
        <taxon>Mucoromycotina</taxon>
        <taxon>Mucoromycetes</taxon>
        <taxon>Mucorales</taxon>
        <taxon>Mucorineae</taxon>
        <taxon>Mucoraceae</taxon>
        <taxon>Mucor</taxon>
    </lineage>
</organism>
<proteinExistence type="predicted"/>
<sequence>ADYIMVNSFYCGMFGEQELLDVVHHDWFSKNLRIETLVPIFSLEQLQNYFVWRLSEMHGSRFLVAESSCPDQCTMSNYLIGEHGAVFGLSSKLYMQSKKGSVVYACCLSVVVDLVDGSKATINAKEHIIVAATFQEGMAPEGKQVHHIDGNPRNNAAKNLVWLTTKKKHMQIHHEIGHHRHYDRRPVMMYHFQPDVELLK</sequence>
<dbReference type="OrthoDB" id="10269259at2759"/>
<name>S2IYN7_MUCC1</name>
<feature type="domain" description="HNH nuclease" evidence="1">
    <location>
        <begin position="130"/>
        <end position="167"/>
    </location>
</feature>
<dbReference type="Pfam" id="PF13392">
    <property type="entry name" value="HNH_3"/>
    <property type="match status" value="1"/>
</dbReference>
<dbReference type="InterPro" id="IPR044925">
    <property type="entry name" value="His-Me_finger_sf"/>
</dbReference>
<evidence type="ECO:0000313" key="2">
    <source>
        <dbReference type="EMBL" id="EPB80967.1"/>
    </source>
</evidence>
<dbReference type="InterPro" id="IPR003615">
    <property type="entry name" value="HNH_nuc"/>
</dbReference>
<dbReference type="SUPFAM" id="SSF54060">
    <property type="entry name" value="His-Me finger endonucleases"/>
    <property type="match status" value="1"/>
</dbReference>
<feature type="non-terminal residue" evidence="2">
    <location>
        <position position="1"/>
    </location>
</feature>
<dbReference type="VEuPathDB" id="FungiDB:HMPREF1544_12340"/>
<keyword evidence="3" id="KW-1185">Reference proteome</keyword>
<dbReference type="CDD" id="cd00085">
    <property type="entry name" value="HNHc"/>
    <property type="match status" value="1"/>
</dbReference>
<dbReference type="InParanoid" id="S2IYN7"/>
<dbReference type="AlphaFoldDB" id="S2IYN7"/>